<sequence>MSRTIYLESKNISPEPKNMPLGPKTISLESIAPLQKQLDIHPVYAAVRNFTDLRIFMSHHIFPVWDFMSLLKFLQGELAPAGAPWSPVGNGTVRRFINDIVMEEESDKALSGPGEGDSYASHFELYAQALEEIGGSSETARDLSRLAPEKGFKGALAAVADMVPTPASQFMQKTFSFIDTGKPHVVAAAFALGREHIIPSMFRALLAKMNISEEQAPVFHYYLERHIHLDEDHHGPLSMLMLDELCGGDETRIAEAEEAAKSAIRARIVFWDGVLKALR</sequence>
<evidence type="ECO:0000313" key="1">
    <source>
        <dbReference type="EMBL" id="VFK15465.1"/>
    </source>
</evidence>
<reference evidence="1" key="1">
    <citation type="submission" date="2019-02" db="EMBL/GenBank/DDBJ databases">
        <authorList>
            <person name="Gruber-Vodicka R. H."/>
            <person name="Seah K. B. B."/>
        </authorList>
    </citation>
    <scope>NUCLEOTIDE SEQUENCE</scope>
    <source>
        <strain evidence="1">BECK_S313</strain>
    </source>
</reference>
<dbReference type="AlphaFoldDB" id="A0A450WEM7"/>
<dbReference type="Gene3D" id="1.20.910.10">
    <property type="entry name" value="Heme oxygenase-like"/>
    <property type="match status" value="1"/>
</dbReference>
<dbReference type="SUPFAM" id="SSF48613">
    <property type="entry name" value="Heme oxygenase-like"/>
    <property type="match status" value="1"/>
</dbReference>
<proteinExistence type="predicted"/>
<accession>A0A450WEM7</accession>
<name>A0A450WEM7_9GAMM</name>
<dbReference type="EMBL" id="CAADFK010000078">
    <property type="protein sequence ID" value="VFK15465.1"/>
    <property type="molecule type" value="Genomic_DNA"/>
</dbReference>
<dbReference type="InterPro" id="IPR016084">
    <property type="entry name" value="Haem_Oase-like_multi-hlx"/>
</dbReference>
<organism evidence="1">
    <name type="scientific">Candidatus Kentrum sp. LPFa</name>
    <dbReference type="NCBI Taxonomy" id="2126335"/>
    <lineage>
        <taxon>Bacteria</taxon>
        <taxon>Pseudomonadati</taxon>
        <taxon>Pseudomonadota</taxon>
        <taxon>Gammaproteobacteria</taxon>
        <taxon>Candidatus Kentrum</taxon>
    </lineage>
</organism>
<protein>
    <recommendedName>
        <fullName evidence="2">DUF3050 domain-containing protein</fullName>
    </recommendedName>
</protein>
<evidence type="ECO:0008006" key="2">
    <source>
        <dbReference type="Google" id="ProtNLM"/>
    </source>
</evidence>
<dbReference type="Pfam" id="PF11251">
    <property type="entry name" value="DUF3050"/>
    <property type="match status" value="1"/>
</dbReference>
<dbReference type="InterPro" id="IPR024423">
    <property type="entry name" value="DUF3050"/>
</dbReference>
<gene>
    <name evidence="1" type="ORF">BECKLPF1236B_GA0070989_10787</name>
</gene>